<dbReference type="PANTHER" id="PTHR10174:SF130">
    <property type="entry name" value="ALPHA-TOCOPHEROL TRANSFER PROTEIN-LIKE"/>
    <property type="match status" value="1"/>
</dbReference>
<dbReference type="InterPro" id="IPR001251">
    <property type="entry name" value="CRAL-TRIO_dom"/>
</dbReference>
<dbReference type="SUPFAM" id="SSF52087">
    <property type="entry name" value="CRAL/TRIO domain"/>
    <property type="match status" value="1"/>
</dbReference>
<dbReference type="Pfam" id="PF00650">
    <property type="entry name" value="CRAL_TRIO"/>
    <property type="match status" value="1"/>
</dbReference>
<dbReference type="EMBL" id="JABXBU010002072">
    <property type="protein sequence ID" value="KAF8778365.1"/>
    <property type="molecule type" value="Genomic_DNA"/>
</dbReference>
<dbReference type="GO" id="GO:1902936">
    <property type="term" value="F:phosphatidylinositol bisphosphate binding"/>
    <property type="evidence" value="ECO:0007669"/>
    <property type="project" value="TreeGrafter"/>
</dbReference>
<evidence type="ECO:0000259" key="1">
    <source>
        <dbReference type="PROSITE" id="PS50191"/>
    </source>
</evidence>
<dbReference type="AlphaFoldDB" id="A0A8T0EVP2"/>
<dbReference type="Gene3D" id="1.10.8.20">
    <property type="entry name" value="N-terminal domain of phosphatidylinositol transfer protein sec14p"/>
    <property type="match status" value="1"/>
</dbReference>
<dbReference type="PRINTS" id="PR00180">
    <property type="entry name" value="CRETINALDHBP"/>
</dbReference>
<dbReference type="Pfam" id="PF03765">
    <property type="entry name" value="CRAL_TRIO_N"/>
    <property type="match status" value="1"/>
</dbReference>
<dbReference type="GO" id="GO:0016020">
    <property type="term" value="C:membrane"/>
    <property type="evidence" value="ECO:0007669"/>
    <property type="project" value="TreeGrafter"/>
</dbReference>
<dbReference type="PROSITE" id="PS50191">
    <property type="entry name" value="CRAL_TRIO"/>
    <property type="match status" value="1"/>
</dbReference>
<protein>
    <submittedName>
        <fullName evidence="2">Clavesin-1 like protein</fullName>
    </submittedName>
</protein>
<evidence type="ECO:0000313" key="2">
    <source>
        <dbReference type="EMBL" id="KAF8778365.1"/>
    </source>
</evidence>
<keyword evidence="3" id="KW-1185">Reference proteome</keyword>
<dbReference type="InterPro" id="IPR036865">
    <property type="entry name" value="CRAL-TRIO_dom_sf"/>
</dbReference>
<dbReference type="InterPro" id="IPR036273">
    <property type="entry name" value="CRAL/TRIO_N_dom_sf"/>
</dbReference>
<feature type="domain" description="CRAL-TRIO" evidence="1">
    <location>
        <begin position="93"/>
        <end position="262"/>
    </location>
</feature>
<dbReference type="PANTHER" id="PTHR10174">
    <property type="entry name" value="ALPHA-TOCOPHEROL TRANSFER PROTEIN-RELATED"/>
    <property type="match status" value="1"/>
</dbReference>
<comment type="caution">
    <text evidence="2">The sequence shown here is derived from an EMBL/GenBank/DDBJ whole genome shotgun (WGS) entry which is preliminary data.</text>
</comment>
<dbReference type="SUPFAM" id="SSF46938">
    <property type="entry name" value="CRAL/TRIO N-terminal domain"/>
    <property type="match status" value="1"/>
</dbReference>
<reference evidence="2" key="1">
    <citation type="journal article" date="2020" name="bioRxiv">
        <title>Chromosome-level reference genome of the European wasp spider Argiope bruennichi: a resource for studies on range expansion and evolutionary adaptation.</title>
        <authorList>
            <person name="Sheffer M.M."/>
            <person name="Hoppe A."/>
            <person name="Krehenwinkel H."/>
            <person name="Uhl G."/>
            <person name="Kuss A.W."/>
            <person name="Jensen L."/>
            <person name="Jensen C."/>
            <person name="Gillespie R.G."/>
            <person name="Hoff K.J."/>
            <person name="Prost S."/>
        </authorList>
    </citation>
    <scope>NUCLEOTIDE SEQUENCE</scope>
</reference>
<dbReference type="Gene3D" id="1.20.5.1200">
    <property type="entry name" value="Alpha-tocopherol transfer"/>
    <property type="match status" value="1"/>
</dbReference>
<proteinExistence type="predicted"/>
<accession>A0A8T0EVP2</accession>
<dbReference type="SMART" id="SM01100">
    <property type="entry name" value="CRAL_TRIO_N"/>
    <property type="match status" value="1"/>
</dbReference>
<dbReference type="Proteomes" id="UP000807504">
    <property type="component" value="Unassembled WGS sequence"/>
</dbReference>
<dbReference type="CDD" id="cd00170">
    <property type="entry name" value="SEC14"/>
    <property type="match status" value="1"/>
</dbReference>
<gene>
    <name evidence="2" type="ORF">HNY73_015096</name>
</gene>
<dbReference type="Gene3D" id="3.40.525.10">
    <property type="entry name" value="CRAL-TRIO lipid binding domain"/>
    <property type="match status" value="1"/>
</dbReference>
<evidence type="ECO:0000313" key="3">
    <source>
        <dbReference type="Proteomes" id="UP000807504"/>
    </source>
</evidence>
<dbReference type="InterPro" id="IPR011074">
    <property type="entry name" value="CRAL/TRIO_N_dom"/>
</dbReference>
<name>A0A8T0EVP2_ARGBR</name>
<sequence>MALISSWINGLTPEMSRVAEKELKETPEKRKEALKEIKRIIKGVTGFFPLKDDEFLLRFLRAKKFDVNEAFDTLKTYYKFKFEYSGILTDFLPSDFRNVFEMDKIFISPKRTPNGEGIFIVFAGSIDFRRCTFEDFLRAVLIAAEIGLEMEGTQVCGCRIVIDLRGMSLVKLRNYIKPTLGLAAAKYLQHILPCRVKGIHLIYEEFYFDAAFQTLKYLMKPFLRRKMRKRIYFQSDDLQSLHQQIPPRALPYSLGGCLGQKHFQDFRTIMLQNDAFMKRLNRYTFNGEHSKETLRDIEHDPKVTTKTLIDVLTS</sequence>
<dbReference type="SMART" id="SM00516">
    <property type="entry name" value="SEC14"/>
    <property type="match status" value="1"/>
</dbReference>
<reference evidence="2" key="2">
    <citation type="submission" date="2020-06" db="EMBL/GenBank/DDBJ databases">
        <authorList>
            <person name="Sheffer M."/>
        </authorList>
    </citation>
    <scope>NUCLEOTIDE SEQUENCE</scope>
</reference>
<organism evidence="2 3">
    <name type="scientific">Argiope bruennichi</name>
    <name type="common">Wasp spider</name>
    <name type="synonym">Aranea bruennichi</name>
    <dbReference type="NCBI Taxonomy" id="94029"/>
    <lineage>
        <taxon>Eukaryota</taxon>
        <taxon>Metazoa</taxon>
        <taxon>Ecdysozoa</taxon>
        <taxon>Arthropoda</taxon>
        <taxon>Chelicerata</taxon>
        <taxon>Arachnida</taxon>
        <taxon>Araneae</taxon>
        <taxon>Araneomorphae</taxon>
        <taxon>Entelegynae</taxon>
        <taxon>Araneoidea</taxon>
        <taxon>Araneidae</taxon>
        <taxon>Argiope</taxon>
    </lineage>
</organism>